<sequence>MAEYSLPAQAWSHRSTAHLLPLLIFIVLLRILLSLLLLGATVVFAADPTQPPPWLQQQPETVVQPQQPIVVQQILIRSTGNRAVINNQLVRAGDQVDGAQVVAIYPDRIVVKIRQKRHELSLLTDTRRTSE</sequence>
<protein>
    <recommendedName>
        <fullName evidence="3">MSHA biogenesis protein MshK</fullName>
    </recommendedName>
</protein>
<dbReference type="AlphaFoldDB" id="A0A9X2WHC0"/>
<proteinExistence type="predicted"/>
<evidence type="ECO:0000313" key="1">
    <source>
        <dbReference type="EMBL" id="MCT7360457.1"/>
    </source>
</evidence>
<evidence type="ECO:0000313" key="2">
    <source>
        <dbReference type="Proteomes" id="UP001147830"/>
    </source>
</evidence>
<organism evidence="1 2">
    <name type="scientific">Thalassolituus pacificus</name>
    <dbReference type="NCBI Taxonomy" id="2975440"/>
    <lineage>
        <taxon>Bacteria</taxon>
        <taxon>Pseudomonadati</taxon>
        <taxon>Pseudomonadota</taxon>
        <taxon>Gammaproteobacteria</taxon>
        <taxon>Oceanospirillales</taxon>
        <taxon>Oceanospirillaceae</taxon>
        <taxon>Thalassolituus</taxon>
    </lineage>
</organism>
<gene>
    <name evidence="1" type="ORF">NYR02_15645</name>
</gene>
<keyword evidence="2" id="KW-1185">Reference proteome</keyword>
<reference evidence="1" key="1">
    <citation type="journal article" date="2022" name="Front. Microbiol.">
        <title>Genome-based taxonomic rearrangement of Oceanobacter-related bacteria including the description of Thalassolituus hydrocarbonoclasticus sp. nov. and Thalassolituus pacificus sp. nov. and emended description of the genus Thalassolituus.</title>
        <authorList>
            <person name="Dong C."/>
            <person name="Wei L."/>
            <person name="Wang J."/>
            <person name="Lai Q."/>
            <person name="Huang Z."/>
            <person name="Shao Z."/>
        </authorList>
    </citation>
    <scope>NUCLEOTIDE SEQUENCE</scope>
    <source>
        <strain evidence="1">59MF3M-4</strain>
    </source>
</reference>
<accession>A0A9X2WHC0</accession>
<evidence type="ECO:0008006" key="3">
    <source>
        <dbReference type="Google" id="ProtNLM"/>
    </source>
</evidence>
<dbReference type="Proteomes" id="UP001147830">
    <property type="component" value="Unassembled WGS sequence"/>
</dbReference>
<name>A0A9X2WHC0_9GAMM</name>
<comment type="caution">
    <text evidence="1">The sequence shown here is derived from an EMBL/GenBank/DDBJ whole genome shotgun (WGS) entry which is preliminary data.</text>
</comment>
<dbReference type="RefSeq" id="WP_260977291.1">
    <property type="nucleotide sequence ID" value="NZ_JAOANI010000028.1"/>
</dbReference>
<dbReference type="EMBL" id="JAOANI010000028">
    <property type="protein sequence ID" value="MCT7360457.1"/>
    <property type="molecule type" value="Genomic_DNA"/>
</dbReference>
<reference evidence="1" key="2">
    <citation type="submission" date="2022-08" db="EMBL/GenBank/DDBJ databases">
        <authorList>
            <person name="Dong C."/>
        </authorList>
    </citation>
    <scope>NUCLEOTIDE SEQUENCE</scope>
    <source>
        <strain evidence="1">59MF3M-4</strain>
    </source>
</reference>